<dbReference type="InterPro" id="IPR022496">
    <property type="entry name" value="T6A_TsaB"/>
</dbReference>
<evidence type="ECO:0000256" key="3">
    <source>
        <dbReference type="ARBA" id="ARBA00019012"/>
    </source>
</evidence>
<dbReference type="FunFam" id="3.30.420.40:FF:000097">
    <property type="entry name" value="tRNA threonylcarbamoyladenosine biosynthesis protein TsaB"/>
    <property type="match status" value="1"/>
</dbReference>
<dbReference type="InterPro" id="IPR000905">
    <property type="entry name" value="Gcp-like_dom"/>
</dbReference>
<organism evidence="8 9">
    <name type="scientific">Thioalkalivibrio halophilus</name>
    <dbReference type="NCBI Taxonomy" id="252474"/>
    <lineage>
        <taxon>Bacteria</taxon>
        <taxon>Pseudomonadati</taxon>
        <taxon>Pseudomonadota</taxon>
        <taxon>Gammaproteobacteria</taxon>
        <taxon>Chromatiales</taxon>
        <taxon>Ectothiorhodospiraceae</taxon>
        <taxon>Thioalkalivibrio</taxon>
    </lineage>
</organism>
<dbReference type="GO" id="GO:0016740">
    <property type="term" value="F:transferase activity"/>
    <property type="evidence" value="ECO:0007669"/>
    <property type="project" value="UniProtKB-KW"/>
</dbReference>
<gene>
    <name evidence="8" type="ORF">B1A74_07475</name>
</gene>
<dbReference type="Proteomes" id="UP000189177">
    <property type="component" value="Unassembled WGS sequence"/>
</dbReference>
<dbReference type="GO" id="GO:0005829">
    <property type="term" value="C:cytosol"/>
    <property type="evidence" value="ECO:0007669"/>
    <property type="project" value="TreeGrafter"/>
</dbReference>
<dbReference type="InterPro" id="IPR043129">
    <property type="entry name" value="ATPase_NBD"/>
</dbReference>
<dbReference type="PANTHER" id="PTHR11735:SF11">
    <property type="entry name" value="TRNA THREONYLCARBAMOYLADENOSINE BIOSYNTHESIS PROTEIN TSAB"/>
    <property type="match status" value="1"/>
</dbReference>
<accession>A0A1V2ZYF2</accession>
<proteinExistence type="inferred from homology"/>
<reference evidence="8 9" key="1">
    <citation type="submission" date="2017-02" db="EMBL/GenBank/DDBJ databases">
        <title>Genomic diversity within the haloalkaliphilic genus Thioalkalivibrio.</title>
        <authorList>
            <person name="Ahn A.-C."/>
            <person name="Meier-Kolthoff J."/>
            <person name="Overmars L."/>
            <person name="Richter M."/>
            <person name="Woyke T."/>
            <person name="Sorokin D.Y."/>
            <person name="Muyzer G."/>
        </authorList>
    </citation>
    <scope>NUCLEOTIDE SEQUENCE [LARGE SCALE GENOMIC DNA]</scope>
    <source>
        <strain evidence="8 9">HL17</strain>
    </source>
</reference>
<evidence type="ECO:0000256" key="2">
    <source>
        <dbReference type="ARBA" id="ARBA00010493"/>
    </source>
</evidence>
<evidence type="ECO:0000256" key="5">
    <source>
        <dbReference type="ARBA" id="ARBA00022694"/>
    </source>
</evidence>
<evidence type="ECO:0000313" key="8">
    <source>
        <dbReference type="EMBL" id="OOC10132.1"/>
    </source>
</evidence>
<evidence type="ECO:0000313" key="9">
    <source>
        <dbReference type="Proteomes" id="UP000189177"/>
    </source>
</evidence>
<evidence type="ECO:0000256" key="4">
    <source>
        <dbReference type="ARBA" id="ARBA00022490"/>
    </source>
</evidence>
<feature type="domain" description="Gcp-like" evidence="7">
    <location>
        <begin position="28"/>
        <end position="150"/>
    </location>
</feature>
<dbReference type="AlphaFoldDB" id="A0A1V2ZYF2"/>
<sequence>MRLIAIDTATERCSAALWVDGELYSLSERAPQRHGDLILGQVETLLAEAGIDRHSLDAVAVGRGPGAFTGVRLGLGVAQGLAFALDFPVVPVSSLQVLAQQGLRLAPEPAPAAVLAALDARMGEVYWSLCPVAGERVLPAPEAVAPPEAVAAQWPAGERLGLGTGFRAFPELAGQCGLADERVDPDALPDAFDLALLAVDAWERGEAVDPADAQPVYLRDDVARPAASP</sequence>
<dbReference type="NCBIfam" id="TIGR03725">
    <property type="entry name" value="T6A_YeaZ"/>
    <property type="match status" value="1"/>
</dbReference>
<dbReference type="Gene3D" id="3.30.420.40">
    <property type="match status" value="2"/>
</dbReference>
<keyword evidence="8" id="KW-0808">Transferase</keyword>
<dbReference type="SUPFAM" id="SSF53067">
    <property type="entry name" value="Actin-like ATPase domain"/>
    <property type="match status" value="2"/>
</dbReference>
<comment type="similarity">
    <text evidence="2">Belongs to the KAE1 / TsaD family. TsaB subfamily.</text>
</comment>
<comment type="subcellular location">
    <subcellularLocation>
        <location evidence="1">Cytoplasm</location>
    </subcellularLocation>
</comment>
<evidence type="ECO:0000259" key="7">
    <source>
        <dbReference type="Pfam" id="PF00814"/>
    </source>
</evidence>
<evidence type="ECO:0000256" key="6">
    <source>
        <dbReference type="ARBA" id="ARBA00032446"/>
    </source>
</evidence>
<comment type="caution">
    <text evidence="8">The sequence shown here is derived from an EMBL/GenBank/DDBJ whole genome shotgun (WGS) entry which is preliminary data.</text>
</comment>
<name>A0A1V2ZYF2_9GAMM</name>
<dbReference type="PANTHER" id="PTHR11735">
    <property type="entry name" value="TRNA N6-ADENOSINE THREONYLCARBAMOYLTRANSFERASE"/>
    <property type="match status" value="1"/>
</dbReference>
<dbReference type="EMBL" id="MUZR01000023">
    <property type="protein sequence ID" value="OOC10132.1"/>
    <property type="molecule type" value="Genomic_DNA"/>
</dbReference>
<keyword evidence="4" id="KW-0963">Cytoplasm</keyword>
<evidence type="ECO:0000256" key="1">
    <source>
        <dbReference type="ARBA" id="ARBA00004496"/>
    </source>
</evidence>
<protein>
    <recommendedName>
        <fullName evidence="3">tRNA threonylcarbamoyladenosine biosynthesis protein TsaB</fullName>
    </recommendedName>
    <alternativeName>
        <fullName evidence="6">t(6)A37 threonylcarbamoyladenosine biosynthesis protein TsaB</fullName>
    </alternativeName>
</protein>
<keyword evidence="9" id="KW-1185">Reference proteome</keyword>
<dbReference type="RefSeq" id="WP_077244236.1">
    <property type="nucleotide sequence ID" value="NZ_MUZR01000023.1"/>
</dbReference>
<keyword evidence="5" id="KW-0819">tRNA processing</keyword>
<dbReference type="OrthoDB" id="9809995at2"/>
<dbReference type="STRING" id="252474.B1A74_07475"/>
<dbReference type="Pfam" id="PF00814">
    <property type="entry name" value="TsaD"/>
    <property type="match status" value="1"/>
</dbReference>
<dbReference type="CDD" id="cd24032">
    <property type="entry name" value="ASKHA_NBD_TsaB"/>
    <property type="match status" value="1"/>
</dbReference>
<dbReference type="GO" id="GO:0002949">
    <property type="term" value="P:tRNA threonylcarbamoyladenosine modification"/>
    <property type="evidence" value="ECO:0007669"/>
    <property type="project" value="InterPro"/>
</dbReference>